<organism evidence="2 3">
    <name type="scientific">Phyllosticta paracitricarpa</name>
    <dbReference type="NCBI Taxonomy" id="2016321"/>
    <lineage>
        <taxon>Eukaryota</taxon>
        <taxon>Fungi</taxon>
        <taxon>Dikarya</taxon>
        <taxon>Ascomycota</taxon>
        <taxon>Pezizomycotina</taxon>
        <taxon>Dothideomycetes</taxon>
        <taxon>Dothideomycetes incertae sedis</taxon>
        <taxon>Botryosphaeriales</taxon>
        <taxon>Phyllostictaceae</taxon>
        <taxon>Phyllosticta</taxon>
    </lineage>
</organism>
<reference evidence="2 3" key="1">
    <citation type="submission" date="2024-04" db="EMBL/GenBank/DDBJ databases">
        <title>Phyllosticta paracitricarpa is synonymous to the EU quarantine fungus P. citricarpa based on phylogenomic analyses.</title>
        <authorList>
            <consortium name="Lawrence Berkeley National Laboratory"/>
            <person name="Van ingen-buijs V.A."/>
            <person name="Van westerhoven A.C."/>
            <person name="Haridas S."/>
            <person name="Skiadas P."/>
            <person name="Martin F."/>
            <person name="Groenewald J.Z."/>
            <person name="Crous P.W."/>
            <person name="Seidl M.F."/>
        </authorList>
    </citation>
    <scope>NUCLEOTIDE SEQUENCE [LARGE SCALE GENOMIC DNA]</scope>
    <source>
        <strain evidence="2 3">CBS 141358</strain>
    </source>
</reference>
<keyword evidence="3" id="KW-1185">Reference proteome</keyword>
<evidence type="ECO:0000313" key="2">
    <source>
        <dbReference type="EMBL" id="KAK7609181.1"/>
    </source>
</evidence>
<proteinExistence type="predicted"/>
<gene>
    <name evidence="2" type="ORF">JOL62DRAFT_613498</name>
</gene>
<comment type="caution">
    <text evidence="2">The sequence shown here is derived from an EMBL/GenBank/DDBJ whole genome shotgun (WGS) entry which is preliminary data.</text>
</comment>
<feature type="region of interest" description="Disordered" evidence="1">
    <location>
        <begin position="68"/>
        <end position="99"/>
    </location>
</feature>
<dbReference type="Gene3D" id="2.40.128.680">
    <property type="match status" value="1"/>
</dbReference>
<feature type="compositionally biased region" description="Low complexity" evidence="1">
    <location>
        <begin position="72"/>
        <end position="88"/>
    </location>
</feature>
<dbReference type="CDD" id="cd09271">
    <property type="entry name" value="RNase_H2-C"/>
    <property type="match status" value="1"/>
</dbReference>
<accession>A0ABR1N1U4</accession>
<evidence type="ECO:0000313" key="3">
    <source>
        <dbReference type="Proteomes" id="UP001367316"/>
    </source>
</evidence>
<protein>
    <submittedName>
        <fullName evidence="2">Ribonuclease H2, subunit C</fullName>
    </submittedName>
</protein>
<dbReference type="PANTHER" id="PTHR47204">
    <property type="entry name" value="OS02G0168900 PROTEIN"/>
    <property type="match status" value="1"/>
</dbReference>
<dbReference type="EMBL" id="JBBPBF010000024">
    <property type="protein sequence ID" value="KAK7609181.1"/>
    <property type="molecule type" value="Genomic_DNA"/>
</dbReference>
<evidence type="ECO:0000256" key="1">
    <source>
        <dbReference type="SAM" id="MobiDB-lite"/>
    </source>
</evidence>
<feature type="compositionally biased region" description="Acidic residues" evidence="1">
    <location>
        <begin position="89"/>
        <end position="99"/>
    </location>
</feature>
<sequence>MLSIQQKSSSVQKTVPNLVPCRIDHNGPINATERYWKPETDKGTEGTQTAFFRGRKLKGRRIQLPDGYRGALLSTTNRTLRQNNTQAGGEDDDNEQDEDAVEVRVVEEVGQFDRVVVWGHENEPDETEDPYSRGLTEWLAFAQAIHSQPKKDNGSQP</sequence>
<name>A0ABR1N1U4_9PEZI</name>
<dbReference type="Pfam" id="PF08615">
    <property type="entry name" value="RNase_H2_suC"/>
    <property type="match status" value="1"/>
</dbReference>
<dbReference type="PANTHER" id="PTHR47204:SF1">
    <property type="entry name" value="RIBONUCLEASE H2 SUBUNIT C"/>
    <property type="match status" value="1"/>
</dbReference>
<dbReference type="Proteomes" id="UP001367316">
    <property type="component" value="Unassembled WGS sequence"/>
</dbReference>
<dbReference type="InterPro" id="IPR013924">
    <property type="entry name" value="RNase_H2_suC"/>
</dbReference>